<protein>
    <submittedName>
        <fullName evidence="1">Uncharacterized protein</fullName>
    </submittedName>
</protein>
<keyword evidence="2" id="KW-1185">Reference proteome</keyword>
<organism evidence="2">
    <name type="scientific">Camponotus floridanus</name>
    <name type="common">Florida carpenter ant</name>
    <dbReference type="NCBI Taxonomy" id="104421"/>
    <lineage>
        <taxon>Eukaryota</taxon>
        <taxon>Metazoa</taxon>
        <taxon>Ecdysozoa</taxon>
        <taxon>Arthropoda</taxon>
        <taxon>Hexapoda</taxon>
        <taxon>Insecta</taxon>
        <taxon>Pterygota</taxon>
        <taxon>Neoptera</taxon>
        <taxon>Endopterygota</taxon>
        <taxon>Hymenoptera</taxon>
        <taxon>Apocrita</taxon>
        <taxon>Aculeata</taxon>
        <taxon>Formicoidea</taxon>
        <taxon>Formicidae</taxon>
        <taxon>Formicinae</taxon>
        <taxon>Camponotus</taxon>
    </lineage>
</organism>
<reference evidence="1 2" key="1">
    <citation type="journal article" date="2010" name="Science">
        <title>Genomic comparison of the ants Camponotus floridanus and Harpegnathos saltator.</title>
        <authorList>
            <person name="Bonasio R."/>
            <person name="Zhang G."/>
            <person name="Ye C."/>
            <person name="Mutti N.S."/>
            <person name="Fang X."/>
            <person name="Qin N."/>
            <person name="Donahue G."/>
            <person name="Yang P."/>
            <person name="Li Q."/>
            <person name="Li C."/>
            <person name="Zhang P."/>
            <person name="Huang Z."/>
            <person name="Berger S.L."/>
            <person name="Reinberg D."/>
            <person name="Wang J."/>
            <person name="Liebig J."/>
        </authorList>
    </citation>
    <scope>NUCLEOTIDE SEQUENCE [LARGE SCALE GENOMIC DNA]</scope>
    <source>
        <strain evidence="2">C129</strain>
    </source>
</reference>
<proteinExistence type="predicted"/>
<feature type="non-terminal residue" evidence="1">
    <location>
        <position position="1"/>
    </location>
</feature>
<dbReference type="AlphaFoldDB" id="E2AHD9"/>
<dbReference type="OrthoDB" id="7667520at2759"/>
<evidence type="ECO:0000313" key="2">
    <source>
        <dbReference type="Proteomes" id="UP000000311"/>
    </source>
</evidence>
<dbReference type="Proteomes" id="UP000000311">
    <property type="component" value="Unassembled WGS sequence"/>
</dbReference>
<dbReference type="InParanoid" id="E2AHD9"/>
<gene>
    <name evidence="1" type="ORF">EAG_09684</name>
</gene>
<name>E2AHD9_CAMFO</name>
<evidence type="ECO:0000313" key="1">
    <source>
        <dbReference type="EMBL" id="EFN67152.1"/>
    </source>
</evidence>
<feature type="non-terminal residue" evidence="1">
    <location>
        <position position="187"/>
    </location>
</feature>
<accession>E2AHD9</accession>
<dbReference type="EMBL" id="GL439505">
    <property type="protein sequence ID" value="EFN67152.1"/>
    <property type="molecule type" value="Genomic_DNA"/>
</dbReference>
<dbReference type="OMA" id="WFSAPIA"/>
<sequence>QPRDDYKELLELSLIFLGEMPQDQVSFKRPGAIHHARWMAKAIYCLKIFIFRDGFVLSKIELNGLRQLCIFIVMVYVRAWFSSTSATSAANHDLKFMKNLIKYRQINPLISSATCEKMTLHLWYLSDELAILSLFDDTVPLNIKKNIVEAVKTREGTDSKARRFMIDKKNLDSILQKDISDFVSKKS</sequence>